<dbReference type="Gene3D" id="3.30.300.30">
    <property type="match status" value="1"/>
</dbReference>
<dbReference type="STRING" id="477641.MODMU_4998"/>
<dbReference type="InterPro" id="IPR042099">
    <property type="entry name" value="ANL_N_sf"/>
</dbReference>
<dbReference type="OMA" id="HWVNIST"/>
<dbReference type="InterPro" id="IPR025110">
    <property type="entry name" value="AMP-bd_C"/>
</dbReference>
<gene>
    <name evidence="4" type="ordered locus">MODMU_4998</name>
</gene>
<dbReference type="Proteomes" id="UP000006461">
    <property type="component" value="Chromosome"/>
</dbReference>
<dbReference type="PANTHER" id="PTHR43767">
    <property type="entry name" value="LONG-CHAIN-FATTY-ACID--COA LIGASE"/>
    <property type="match status" value="1"/>
</dbReference>
<dbReference type="InterPro" id="IPR020845">
    <property type="entry name" value="AMP-binding_CS"/>
</dbReference>
<evidence type="ECO:0000313" key="4">
    <source>
        <dbReference type="EMBL" id="CCH90378.1"/>
    </source>
</evidence>
<name>I4F415_MODI5</name>
<dbReference type="PROSITE" id="PS00455">
    <property type="entry name" value="AMP_BINDING"/>
    <property type="match status" value="1"/>
</dbReference>
<evidence type="ECO:0000259" key="2">
    <source>
        <dbReference type="Pfam" id="PF00501"/>
    </source>
</evidence>
<feature type="region of interest" description="Disordered" evidence="1">
    <location>
        <begin position="132"/>
        <end position="153"/>
    </location>
</feature>
<evidence type="ECO:0000256" key="1">
    <source>
        <dbReference type="SAM" id="MobiDB-lite"/>
    </source>
</evidence>
<dbReference type="eggNOG" id="COG0318">
    <property type="taxonomic scope" value="Bacteria"/>
</dbReference>
<dbReference type="InterPro" id="IPR045851">
    <property type="entry name" value="AMP-bd_C_sf"/>
</dbReference>
<dbReference type="PANTHER" id="PTHR43767:SF1">
    <property type="entry name" value="NONRIBOSOMAL PEPTIDE SYNTHASE PES1 (EUROFUNG)-RELATED"/>
    <property type="match status" value="1"/>
</dbReference>
<sequence>MPVDEVPAADVAAARPGEVRSFSALVRRAADAAGAAPALVAGDVRLSWAELDARVDRAAAGYRARGLDPGERVAVQLRNGVDWVVAVMGALRAGLVVVPVNTAFTDPETEHLLGDSGARLLVVGTPREELAGVPVSVGPPASDDPAPADPEDPDALALLAYTSGTTGRPRGAMLTHAALLANQQQLLGLDPAPVRTGDRVLLVLPLFHVYGLNAGWGLVAETAACAVLVEEFDPAATLRLMAEEEVTAVPGAPPMYAAWLAVADAAGSDAALRRGFAAVRTASCGAAPMPGALFEAMRTRAAVTVWEGYGLTEAGPVLTSTLATGRAKPECIGGPLPGVELVLRDTAGGPTAGPDPGSRVRQDVFGDPFAEEDGESDADEAGEICARGPNLFSGFWPDGADGPDAAGWLPTGDIAYRDADGDLRLVDRRRDLVLVSGFNVYPGEVERVLDEHPDVAESAVIGVPDPRTGEAVHAVVVRTPDGEVTEEQLREHAARSLARFKVPVGVHFVAELPHSLAGKVSRARLRELGLERAAAAAAAAEETDG</sequence>
<dbReference type="InterPro" id="IPR000873">
    <property type="entry name" value="AMP-dep_synth/lig_dom"/>
</dbReference>
<dbReference type="PATRIC" id="fig|477641.3.peg.4697"/>
<evidence type="ECO:0000313" key="5">
    <source>
        <dbReference type="Proteomes" id="UP000006461"/>
    </source>
</evidence>
<accession>I4F415</accession>
<dbReference type="SUPFAM" id="SSF56801">
    <property type="entry name" value="Acetyl-CoA synthetase-like"/>
    <property type="match status" value="1"/>
</dbReference>
<feature type="domain" description="AMP-dependent synthetase/ligase" evidence="2">
    <location>
        <begin position="27"/>
        <end position="396"/>
    </location>
</feature>
<dbReference type="InterPro" id="IPR050237">
    <property type="entry name" value="ATP-dep_AMP-bd_enzyme"/>
</dbReference>
<proteinExistence type="predicted"/>
<dbReference type="HOGENOM" id="CLU_000022_59_7_11"/>
<dbReference type="AlphaFoldDB" id="I4F415"/>
<dbReference type="GO" id="GO:0016878">
    <property type="term" value="F:acid-thiol ligase activity"/>
    <property type="evidence" value="ECO:0007669"/>
    <property type="project" value="UniProtKB-ARBA"/>
</dbReference>
<evidence type="ECO:0000259" key="3">
    <source>
        <dbReference type="Pfam" id="PF13193"/>
    </source>
</evidence>
<keyword evidence="4" id="KW-0436">Ligase</keyword>
<feature type="domain" description="AMP-binding enzyme C-terminal" evidence="3">
    <location>
        <begin position="444"/>
        <end position="519"/>
    </location>
</feature>
<protein>
    <submittedName>
        <fullName evidence="4">Acyl-CoA synthetase (AMP-forming)/AMP-acid ligase</fullName>
    </submittedName>
</protein>
<keyword evidence="5" id="KW-1185">Reference proteome</keyword>
<dbReference type="KEGG" id="mmar:MODMU_4998"/>
<reference evidence="4 5" key="1">
    <citation type="journal article" date="2012" name="J. Bacteriol.">
        <title>Genome Sequence of Radiation-Resistant Modestobacter marinus Strain BC501, a Representative Actinobacterium That Thrives on Calcareous Stone Surfaces.</title>
        <authorList>
            <person name="Normand P."/>
            <person name="Gury J."/>
            <person name="Pujic P."/>
            <person name="Chouaia B."/>
            <person name="Crotti E."/>
            <person name="Brusetti L."/>
            <person name="Daffonchio D."/>
            <person name="Vacherie B."/>
            <person name="Barbe V."/>
            <person name="Medigue C."/>
            <person name="Calteau A."/>
            <person name="Ghodhbane-Gtari F."/>
            <person name="Essoussi I."/>
            <person name="Nouioui I."/>
            <person name="Abbassi-Ghozzi I."/>
            <person name="Gtari M."/>
        </authorList>
    </citation>
    <scope>NUCLEOTIDE SEQUENCE [LARGE SCALE GENOMIC DNA]</scope>
    <source>
        <strain evidence="5">BC 501</strain>
    </source>
</reference>
<dbReference type="EMBL" id="FO203431">
    <property type="protein sequence ID" value="CCH90378.1"/>
    <property type="molecule type" value="Genomic_DNA"/>
</dbReference>
<dbReference type="Gene3D" id="3.40.50.12780">
    <property type="entry name" value="N-terminal domain of ligase-like"/>
    <property type="match status" value="1"/>
</dbReference>
<dbReference type="OrthoDB" id="9803968at2"/>
<dbReference type="Pfam" id="PF13193">
    <property type="entry name" value="AMP-binding_C"/>
    <property type="match status" value="1"/>
</dbReference>
<dbReference type="Pfam" id="PF00501">
    <property type="entry name" value="AMP-binding"/>
    <property type="match status" value="1"/>
</dbReference>
<organism evidence="4 5">
    <name type="scientific">Modestobacter italicus (strain DSM 44449 / CECT 9708 / BC 501)</name>
    <dbReference type="NCBI Taxonomy" id="2732864"/>
    <lineage>
        <taxon>Bacteria</taxon>
        <taxon>Bacillati</taxon>
        <taxon>Actinomycetota</taxon>
        <taxon>Actinomycetes</taxon>
        <taxon>Geodermatophilales</taxon>
        <taxon>Geodermatophilaceae</taxon>
        <taxon>Modestobacter</taxon>
    </lineage>
</organism>